<evidence type="ECO:0000256" key="5">
    <source>
        <dbReference type="ARBA" id="ARBA00023136"/>
    </source>
</evidence>
<dbReference type="PIRSF" id="PIRSF002457">
    <property type="entry name" value="DASS"/>
    <property type="match status" value="1"/>
</dbReference>
<keyword evidence="3 6" id="KW-0812">Transmembrane</keyword>
<keyword evidence="5 6" id="KW-0472">Membrane</keyword>
<comment type="similarity">
    <text evidence="2">Belongs to the SLC13A/DASS transporter (TC 2.A.47) family. DIT1 subfamily.</text>
</comment>
<sequence length="531" mass="58681">MEKETKFDPIDMNNYRIEKLPKMQKSGVEKWMAMVGAPLAIIVFALIYWVIDIPFLNTLSADGLDTTATARLDILGYEAFIRINYAMLAIFAAAIVLWITEALPNYLTSLLVIFGIVVFGVTTEKTAFAQLGHPVMWLNILSFVLASMLVKTQVAKRFALWFMVRFGKSASWIIFSFIIINIVLSAFISATTAKAAILLPIFMVIAAIYGATGGSKRNNFGRNLVLQNLFQINVGASGFLTGAGSNLLAAALMAGAIGGRIFSYQDWFVAGFPLAIILILIAWFVGSKIIFPLKEEEKVPQIEGGMERLKEELHNMGKMGVQEYKAIAIFVAVLVLWATDKQHGISQTTVAFAGAIVALLPKIGIVNWNEVDIPWHLMLFSAGAYALGVGLDATGLPGTIVNVSFAKLGITAATPFWVIYLVLTFLMLFSALIFQSKTMRTLIFIPIALGIEQQFGFHPLSLAFPVALLNNHVYVLPFNSKPAALLYTTDQYSWSDTFKFGFTMMIIAWVMIIVWGETVFRWLGYTNGLFF</sequence>
<evidence type="ECO:0000256" key="1">
    <source>
        <dbReference type="ARBA" id="ARBA00004141"/>
    </source>
</evidence>
<feature type="transmembrane region" description="Helical" evidence="6">
    <location>
        <begin position="134"/>
        <end position="150"/>
    </location>
</feature>
<evidence type="ECO:0000313" key="8">
    <source>
        <dbReference type="Proteomes" id="UP000187464"/>
    </source>
</evidence>
<dbReference type="GO" id="GO:1905039">
    <property type="term" value="P:carboxylic acid transmembrane transport"/>
    <property type="evidence" value="ECO:0007669"/>
    <property type="project" value="UniProtKB-ARBA"/>
</dbReference>
<dbReference type="STRING" id="1642647.PSM36_3275"/>
<gene>
    <name evidence="7" type="ORF">PSM36_3275</name>
</gene>
<evidence type="ECO:0000256" key="3">
    <source>
        <dbReference type="ARBA" id="ARBA00022692"/>
    </source>
</evidence>
<evidence type="ECO:0000256" key="4">
    <source>
        <dbReference type="ARBA" id="ARBA00022989"/>
    </source>
</evidence>
<dbReference type="InterPro" id="IPR030676">
    <property type="entry name" value="CitT-rel"/>
</dbReference>
<feature type="transmembrane region" description="Helical" evidence="6">
    <location>
        <begin position="106"/>
        <end position="122"/>
    </location>
</feature>
<evidence type="ECO:0000256" key="6">
    <source>
        <dbReference type="SAM" id="Phobius"/>
    </source>
</evidence>
<feature type="transmembrane region" description="Helical" evidence="6">
    <location>
        <begin position="345"/>
        <end position="365"/>
    </location>
</feature>
<feature type="transmembrane region" description="Helical" evidence="6">
    <location>
        <begin position="497"/>
        <end position="516"/>
    </location>
</feature>
<feature type="transmembrane region" description="Helical" evidence="6">
    <location>
        <begin position="79"/>
        <end position="99"/>
    </location>
</feature>
<dbReference type="Proteomes" id="UP000187464">
    <property type="component" value="Chromosome I"/>
</dbReference>
<keyword evidence="4 6" id="KW-1133">Transmembrane helix</keyword>
<dbReference type="AlphaFoldDB" id="A0A1R3T4C2"/>
<feature type="transmembrane region" description="Helical" evidence="6">
    <location>
        <begin position="31"/>
        <end position="51"/>
    </location>
</feature>
<name>A0A1R3T4C2_9BACT</name>
<dbReference type="EMBL" id="LT605205">
    <property type="protein sequence ID" value="SCD22060.1"/>
    <property type="molecule type" value="Genomic_DNA"/>
</dbReference>
<reference evidence="7 8" key="1">
    <citation type="submission" date="2016-08" db="EMBL/GenBank/DDBJ databases">
        <authorList>
            <person name="Seilhamer J.J."/>
        </authorList>
    </citation>
    <scope>NUCLEOTIDE SEQUENCE [LARGE SCALE GENOMIC DNA]</scope>
    <source>
        <strain evidence="7">M3/6</strain>
    </source>
</reference>
<accession>A0A1R3T4C2</accession>
<organism evidence="7 8">
    <name type="scientific">Proteiniphilum saccharofermentans</name>
    <dbReference type="NCBI Taxonomy" id="1642647"/>
    <lineage>
        <taxon>Bacteria</taxon>
        <taxon>Pseudomonadati</taxon>
        <taxon>Bacteroidota</taxon>
        <taxon>Bacteroidia</taxon>
        <taxon>Bacteroidales</taxon>
        <taxon>Dysgonomonadaceae</taxon>
        <taxon>Proteiniphilum</taxon>
    </lineage>
</organism>
<dbReference type="RefSeq" id="WP_076931765.1">
    <property type="nucleotide sequence ID" value="NZ_LT605205.1"/>
</dbReference>
<dbReference type="NCBIfam" id="TIGR00785">
    <property type="entry name" value="dass"/>
    <property type="match status" value="1"/>
</dbReference>
<feature type="transmembrane region" description="Helical" evidence="6">
    <location>
        <begin position="267"/>
        <end position="285"/>
    </location>
</feature>
<protein>
    <submittedName>
        <fullName evidence="7">Transporter, DASS family</fullName>
    </submittedName>
</protein>
<dbReference type="KEGG" id="psac:PSM36_3275"/>
<evidence type="ECO:0000256" key="2">
    <source>
        <dbReference type="ARBA" id="ARBA00007349"/>
    </source>
</evidence>
<feature type="transmembrane region" description="Helical" evidence="6">
    <location>
        <begin position="170"/>
        <end position="189"/>
    </location>
</feature>
<dbReference type="Pfam" id="PF00939">
    <property type="entry name" value="Na_sulph_symp"/>
    <property type="match status" value="1"/>
</dbReference>
<comment type="subcellular location">
    <subcellularLocation>
        <location evidence="1">Membrane</location>
        <topology evidence="1">Multi-pass membrane protein</topology>
    </subcellularLocation>
</comment>
<dbReference type="GO" id="GO:0008514">
    <property type="term" value="F:organic anion transmembrane transporter activity"/>
    <property type="evidence" value="ECO:0007669"/>
    <property type="project" value="UniProtKB-ARBA"/>
</dbReference>
<feature type="transmembrane region" description="Helical" evidence="6">
    <location>
        <begin position="416"/>
        <end position="434"/>
    </location>
</feature>
<evidence type="ECO:0000313" key="7">
    <source>
        <dbReference type="EMBL" id="SCD22060.1"/>
    </source>
</evidence>
<feature type="transmembrane region" description="Helical" evidence="6">
    <location>
        <begin position="232"/>
        <end position="255"/>
    </location>
</feature>
<feature type="transmembrane region" description="Helical" evidence="6">
    <location>
        <begin position="455"/>
        <end position="477"/>
    </location>
</feature>
<keyword evidence="8" id="KW-1185">Reference proteome</keyword>
<proteinExistence type="inferred from homology"/>
<feature type="transmembrane region" description="Helical" evidence="6">
    <location>
        <begin position="323"/>
        <end position="339"/>
    </location>
</feature>
<dbReference type="PANTHER" id="PTHR10283">
    <property type="entry name" value="SOLUTE CARRIER FAMILY 13 MEMBER"/>
    <property type="match status" value="1"/>
</dbReference>
<dbReference type="PANTHER" id="PTHR10283:SF82">
    <property type="entry name" value="SOLUTE CARRIER FAMILY 13 MEMBER 2"/>
    <property type="match status" value="1"/>
</dbReference>
<dbReference type="GO" id="GO:0005886">
    <property type="term" value="C:plasma membrane"/>
    <property type="evidence" value="ECO:0007669"/>
    <property type="project" value="TreeGrafter"/>
</dbReference>
<feature type="transmembrane region" description="Helical" evidence="6">
    <location>
        <begin position="377"/>
        <end position="396"/>
    </location>
</feature>
<dbReference type="InterPro" id="IPR001898">
    <property type="entry name" value="SLC13A/DASS"/>
</dbReference>
<feature type="transmembrane region" description="Helical" evidence="6">
    <location>
        <begin position="195"/>
        <end position="212"/>
    </location>
</feature>